<feature type="signal peptide" evidence="1">
    <location>
        <begin position="1"/>
        <end position="24"/>
    </location>
</feature>
<protein>
    <submittedName>
        <fullName evidence="2">Extracellular solute-binding protein</fullName>
    </submittedName>
</protein>
<dbReference type="InterPro" id="IPR050490">
    <property type="entry name" value="Bact_solute-bd_prot1"/>
</dbReference>
<name>A0A9D1FZ03_9FIRM</name>
<gene>
    <name evidence="2" type="ORF">IAA84_02860</name>
</gene>
<dbReference type="Gene3D" id="3.40.190.10">
    <property type="entry name" value="Periplasmic binding protein-like II"/>
    <property type="match status" value="2"/>
</dbReference>
<dbReference type="PANTHER" id="PTHR43649">
    <property type="entry name" value="ARABINOSE-BINDING PROTEIN-RELATED"/>
    <property type="match status" value="1"/>
</dbReference>
<dbReference type="SUPFAM" id="SSF53850">
    <property type="entry name" value="Periplasmic binding protein-like II"/>
    <property type="match status" value="1"/>
</dbReference>
<dbReference type="AlphaFoldDB" id="A0A9D1FZ03"/>
<accession>A0A9D1FZ03</accession>
<evidence type="ECO:0000256" key="1">
    <source>
        <dbReference type="SAM" id="SignalP"/>
    </source>
</evidence>
<sequence length="561" mass="62188">MKKTVAIALVLLLAVCSLAIGAQAEEEMLTLSVLGHQRSGITFEEVQTIHAWDVLMDMFAENNLVLDFTVVEADQYNTVLNATIASGDMPDFFKASLSETDKINLIESGQLMNIDDALAYSDGTASFEFSEDGLYSISRQQNTYVDGGMYFFGNVSKQIAVDVEDFGSNAIVGNNCAMLMRQDWLDALDLDMPTTTAEVLEVLRAFQDNDMNGNGLRDERICLDVDSYFNGVAQWFGLAPFVYQYNHSTGKAEVPVMQDGFDEYIAFMKELVDAGVLFLGDEVSYYNGGTSEGSSLGAAMQENSVAAYYGVALADHALQPEGAVYAIMPNIQGAEGIAPVMNVSVGYKVWGGWAFSSAANPEAVAAFLDTICTKEYAIWVTFGVEGETYTIDPESGLYTFTASNVVADILETKVARGYPLVIDSFLPDASQIGWYQEYYGPLNWTSYSDFLDSAYFRESIATSYPEHQIANFITWCKYAEETQKYNFNEDLGMIAPMNTLEEADTLSFYEADLDTYMSEMLSNLINGTYSLEELDAYRETLYSLGLQEVWDVHQAQYDRMV</sequence>
<comment type="caution">
    <text evidence="2">The sequence shown here is derived from an EMBL/GenBank/DDBJ whole genome shotgun (WGS) entry which is preliminary data.</text>
</comment>
<organism evidence="2 3">
    <name type="scientific">Candidatus Alectryocaccomicrobium excrementavium</name>
    <dbReference type="NCBI Taxonomy" id="2840668"/>
    <lineage>
        <taxon>Bacteria</taxon>
        <taxon>Bacillati</taxon>
        <taxon>Bacillota</taxon>
        <taxon>Clostridia</taxon>
        <taxon>Candidatus Alectryocaccomicrobium</taxon>
    </lineage>
</organism>
<dbReference type="EMBL" id="DVJN01000058">
    <property type="protein sequence ID" value="HIS91937.1"/>
    <property type="molecule type" value="Genomic_DNA"/>
</dbReference>
<reference evidence="2" key="1">
    <citation type="submission" date="2020-10" db="EMBL/GenBank/DDBJ databases">
        <authorList>
            <person name="Gilroy R."/>
        </authorList>
    </citation>
    <scope>NUCLEOTIDE SEQUENCE</scope>
    <source>
        <strain evidence="2">13766</strain>
    </source>
</reference>
<evidence type="ECO:0000313" key="3">
    <source>
        <dbReference type="Proteomes" id="UP000824140"/>
    </source>
</evidence>
<keyword evidence="1" id="KW-0732">Signal</keyword>
<proteinExistence type="predicted"/>
<reference evidence="2" key="2">
    <citation type="journal article" date="2021" name="PeerJ">
        <title>Extensive microbial diversity within the chicken gut microbiome revealed by metagenomics and culture.</title>
        <authorList>
            <person name="Gilroy R."/>
            <person name="Ravi A."/>
            <person name="Getino M."/>
            <person name="Pursley I."/>
            <person name="Horton D.L."/>
            <person name="Alikhan N.F."/>
            <person name="Baker D."/>
            <person name="Gharbi K."/>
            <person name="Hall N."/>
            <person name="Watson M."/>
            <person name="Adriaenssens E.M."/>
            <person name="Foster-Nyarko E."/>
            <person name="Jarju S."/>
            <person name="Secka A."/>
            <person name="Antonio M."/>
            <person name="Oren A."/>
            <person name="Chaudhuri R.R."/>
            <person name="La Ragione R."/>
            <person name="Hildebrand F."/>
            <person name="Pallen M.J."/>
        </authorList>
    </citation>
    <scope>NUCLEOTIDE SEQUENCE</scope>
    <source>
        <strain evidence="2">13766</strain>
    </source>
</reference>
<evidence type="ECO:0000313" key="2">
    <source>
        <dbReference type="EMBL" id="HIS91937.1"/>
    </source>
</evidence>
<dbReference type="PANTHER" id="PTHR43649:SF12">
    <property type="entry name" value="DIACETYLCHITOBIOSE BINDING PROTEIN DASA"/>
    <property type="match status" value="1"/>
</dbReference>
<dbReference type="Proteomes" id="UP000824140">
    <property type="component" value="Unassembled WGS sequence"/>
</dbReference>
<feature type="chain" id="PRO_5039689063" evidence="1">
    <location>
        <begin position="25"/>
        <end position="561"/>
    </location>
</feature>